<protein>
    <submittedName>
        <fullName evidence="3">ABC transporter substrate-binding protein</fullName>
    </submittedName>
</protein>
<evidence type="ECO:0000313" key="4">
    <source>
        <dbReference type="Proteomes" id="UP001060336"/>
    </source>
</evidence>
<feature type="domain" description="Fe/B12 periplasmic-binding" evidence="2">
    <location>
        <begin position="47"/>
        <end position="350"/>
    </location>
</feature>
<dbReference type="AlphaFoldDB" id="A0A9J7AV20"/>
<evidence type="ECO:0000313" key="3">
    <source>
        <dbReference type="EMBL" id="UUX51603.1"/>
    </source>
</evidence>
<dbReference type="RefSeq" id="WP_257771201.1">
    <property type="nucleotide sequence ID" value="NZ_CP102480.1"/>
</dbReference>
<dbReference type="PANTHER" id="PTHR30535">
    <property type="entry name" value="VITAMIN B12-BINDING PROTEIN"/>
    <property type="match status" value="1"/>
</dbReference>
<dbReference type="InterPro" id="IPR002491">
    <property type="entry name" value="ABC_transptr_periplasmic_BD"/>
</dbReference>
<keyword evidence="1" id="KW-0732">Signal</keyword>
<dbReference type="InterPro" id="IPR050902">
    <property type="entry name" value="ABC_Transporter_SBP"/>
</dbReference>
<dbReference type="EMBL" id="CP102480">
    <property type="protein sequence ID" value="UUX51603.1"/>
    <property type="molecule type" value="Genomic_DNA"/>
</dbReference>
<dbReference type="SUPFAM" id="SSF53807">
    <property type="entry name" value="Helical backbone' metal receptor"/>
    <property type="match status" value="1"/>
</dbReference>
<name>A0A9J7AV20_9PROT</name>
<dbReference type="PROSITE" id="PS50983">
    <property type="entry name" value="FE_B12_PBP"/>
    <property type="match status" value="1"/>
</dbReference>
<reference evidence="3" key="1">
    <citation type="submission" date="2022-08" db="EMBL/GenBank/DDBJ databases">
        <title>Nisaea acidiphila sp. nov., isolated from a marine algal debris and emended description of the genus Nisaea Urios et al. 2008.</title>
        <authorList>
            <person name="Kwon K."/>
        </authorList>
    </citation>
    <scope>NUCLEOTIDE SEQUENCE</scope>
    <source>
        <strain evidence="3">MEBiC11861</strain>
    </source>
</reference>
<feature type="signal peptide" evidence="1">
    <location>
        <begin position="1"/>
        <end position="23"/>
    </location>
</feature>
<dbReference type="Gene3D" id="3.40.50.1980">
    <property type="entry name" value="Nitrogenase molybdenum iron protein domain"/>
    <property type="match status" value="2"/>
</dbReference>
<organism evidence="3 4">
    <name type="scientific">Nisaea acidiphila</name>
    <dbReference type="NCBI Taxonomy" id="1862145"/>
    <lineage>
        <taxon>Bacteria</taxon>
        <taxon>Pseudomonadati</taxon>
        <taxon>Pseudomonadota</taxon>
        <taxon>Alphaproteobacteria</taxon>
        <taxon>Rhodospirillales</taxon>
        <taxon>Thalassobaculaceae</taxon>
        <taxon>Nisaea</taxon>
    </lineage>
</organism>
<dbReference type="KEGG" id="naci:NUH88_07865"/>
<accession>A0A9J7AV20</accession>
<sequence>MRGFLPALIPLLASLLISGPVRAADSYPVTVTDLMDRQVTIRNTPERVILGSGRTIYALDVLFDDDLFDRIIAWRQDLIRNDDDTYRSYLEHFPEVADLPEVGLITRGEFDVENAIQLGGDLLILDTDHFSVAQQSGLLETLAAAGTETIFIDFRNDPLAHTPRSLALLGKVFDRPEPAGAFNVFYQKNHDMIREVTAGLATRKTVFIERAAGIRGLDECCRTWGRTNLGLMAEAAGLVNIGSRLLPGASGIVNMEKVLIEDPDLYVFSAANWGAHRPNAMNVPLGYGITEEDAQKAFPPLLSRPGFAVLNATRNGEIYALFHQLMYSPFNIIAALYLAKWAYPDAYPSLDPAQEFAYLHEHFLTAEFSGSFGLRFRPSEE</sequence>
<feature type="chain" id="PRO_5039930958" evidence="1">
    <location>
        <begin position="24"/>
        <end position="381"/>
    </location>
</feature>
<evidence type="ECO:0000259" key="2">
    <source>
        <dbReference type="PROSITE" id="PS50983"/>
    </source>
</evidence>
<keyword evidence="4" id="KW-1185">Reference proteome</keyword>
<proteinExistence type="predicted"/>
<dbReference type="Proteomes" id="UP001060336">
    <property type="component" value="Chromosome"/>
</dbReference>
<gene>
    <name evidence="3" type="ORF">NUH88_07865</name>
</gene>
<evidence type="ECO:0000256" key="1">
    <source>
        <dbReference type="SAM" id="SignalP"/>
    </source>
</evidence>
<dbReference type="PANTHER" id="PTHR30535:SF34">
    <property type="entry name" value="MOLYBDATE-BINDING PROTEIN MOLA"/>
    <property type="match status" value="1"/>
</dbReference>